<dbReference type="EMBL" id="ALBS01000084">
    <property type="protein sequence ID" value="EJT50896.1"/>
    <property type="molecule type" value="Genomic_DNA"/>
</dbReference>
<dbReference type="InterPro" id="IPR051018">
    <property type="entry name" value="Bacteriophage_GH24"/>
</dbReference>
<accession>J5TH48</accession>
<dbReference type="Proteomes" id="UP000002748">
    <property type="component" value="Unassembled WGS sequence"/>
</dbReference>
<dbReference type="PANTHER" id="PTHR38107">
    <property type="match status" value="1"/>
</dbReference>
<evidence type="ECO:0000259" key="8">
    <source>
        <dbReference type="PROSITE" id="PS51781"/>
    </source>
</evidence>
<evidence type="ECO:0000256" key="3">
    <source>
        <dbReference type="ARBA" id="ARBA00022638"/>
    </source>
</evidence>
<evidence type="ECO:0000256" key="4">
    <source>
        <dbReference type="ARBA" id="ARBA00022801"/>
    </source>
</evidence>
<proteinExistence type="inferred from homology"/>
<dbReference type="SUPFAM" id="SSF53955">
    <property type="entry name" value="Lysozyme-like"/>
    <property type="match status" value="1"/>
</dbReference>
<protein>
    <submittedName>
        <fullName evidence="9">Glycoside hydrolase family 24 protein</fullName>
    </submittedName>
</protein>
<comment type="catalytic activity">
    <reaction evidence="1">
        <text>Hydrolysis of (1-&gt;4)-beta-linkages between N-acetylmuramic acid and N-acetyl-D-glucosamine residues in a peptidoglycan and between N-acetyl-D-glucosamine residues in chitodextrins.</text>
        <dbReference type="EC" id="3.2.1.17"/>
    </reaction>
</comment>
<dbReference type="InterPro" id="IPR002196">
    <property type="entry name" value="Glyco_hydro_24"/>
</dbReference>
<evidence type="ECO:0000313" key="9">
    <source>
        <dbReference type="EMBL" id="EJT50896.1"/>
    </source>
</evidence>
<dbReference type="GO" id="GO:0003796">
    <property type="term" value="F:lysozyme activity"/>
    <property type="evidence" value="ECO:0007669"/>
    <property type="project" value="UniProtKB-EC"/>
</dbReference>
<feature type="region of interest" description="Disordered" evidence="7">
    <location>
        <begin position="163"/>
        <end position="184"/>
    </location>
</feature>
<dbReference type="InterPro" id="IPR003646">
    <property type="entry name" value="SH3-like_bac-type"/>
</dbReference>
<feature type="region of interest" description="Disordered" evidence="7">
    <location>
        <begin position="406"/>
        <end position="426"/>
    </location>
</feature>
<evidence type="ECO:0000256" key="7">
    <source>
        <dbReference type="SAM" id="MobiDB-lite"/>
    </source>
</evidence>
<dbReference type="PANTHER" id="PTHR38107:SF3">
    <property type="entry name" value="LYSOZYME RRRD-RELATED"/>
    <property type="match status" value="1"/>
</dbReference>
<feature type="domain" description="SH3b" evidence="8">
    <location>
        <begin position="470"/>
        <end position="542"/>
    </location>
</feature>
<dbReference type="InterPro" id="IPR023346">
    <property type="entry name" value="Lysozyme-like_dom_sf"/>
</dbReference>
<dbReference type="GO" id="GO:0009253">
    <property type="term" value="P:peptidoglycan catabolic process"/>
    <property type="evidence" value="ECO:0007669"/>
    <property type="project" value="InterPro"/>
</dbReference>
<dbReference type="AlphaFoldDB" id="J5TH48"/>
<evidence type="ECO:0000313" key="10">
    <source>
        <dbReference type="Proteomes" id="UP000002748"/>
    </source>
</evidence>
<dbReference type="GeneID" id="25991470"/>
<dbReference type="GO" id="GO:0031640">
    <property type="term" value="P:killing of cells of another organism"/>
    <property type="evidence" value="ECO:0007669"/>
    <property type="project" value="UniProtKB-KW"/>
</dbReference>
<dbReference type="KEGG" id="tasa:A1Q1_07958"/>
<reference evidence="9 10" key="1">
    <citation type="journal article" date="2012" name="Eukaryot. Cell">
        <title>Draft genome sequence of CBS 2479, the standard type strain of Trichosporon asahii.</title>
        <authorList>
            <person name="Yang R.Y."/>
            <person name="Li H.T."/>
            <person name="Zhu H."/>
            <person name="Zhou G.P."/>
            <person name="Wang M."/>
            <person name="Wang L."/>
        </authorList>
    </citation>
    <scope>NUCLEOTIDE SEQUENCE [LARGE SCALE GENOMIC DNA]</scope>
    <source>
        <strain evidence="10">ATCC 90039 / CBS 2479 / JCM 2466 / KCTC 7840 / NCYC 2677 / UAMH 7654</strain>
    </source>
</reference>
<dbReference type="Pfam" id="PF00959">
    <property type="entry name" value="Phage_lysozyme"/>
    <property type="match status" value="1"/>
</dbReference>
<name>J5TH48_TRIAS</name>
<evidence type="ECO:0000256" key="1">
    <source>
        <dbReference type="ARBA" id="ARBA00000632"/>
    </source>
</evidence>
<sequence length="724" mass="76729">MTEPQAPGRWRWSEKQAEANVLSTFSPHPNVLKANPAIVALSTADQDQVPVDSEQTCAPRARVLAACPDTGDWPNDLKAALKGLWEKADATYRRLYRAKIQAINGQDQTSSISAVNYIPSDGDAVDYDIEGMDAILRTTELETADVQDFFAHTLPPDDLDVAGDNAASGTPIADAPSGPESHLKPLPDWRAAPYLLSRYPSRDSAFPEPRGWGNKASSSDVGLFDASGGDFDSARLLREHLSLYLPAPYGGRYRPGLREGKSSAQVPDMAAPASGFLPVAIVQPDHTGADVSVADVRVGQLQVGSSGTFPPTPLDPHLPTAEAMSVFGAPFGPASGRPQQMTGLRAEVTDSHSVHGARPGAHRHTAMIRVRRRHLFLGERRWGAANADPAGSQGVMRQGLAESADIGGSSLGQSAAGTDSGTSDHTGVRAGLSSGISPCTESKVSPLAAALTVVLVSALLTTVLAATASAASYPIKTDGVRCRSGPGTSYDIKKTYSAGDKVTLSCYKTGTSVEGNTYWDKTGDGCYVSDYYVKTGSTTPVVSKCGSTSTGTPGCSWVNADGIALIQEFESFQPRPYKDPKGLWTVGYGHLCANGGKDSTCSGTGFKYPLTLATAGELLKKDIPRYTKCLRDNLNEDKVKLNKNQWAALSSFVFNLGCGNFQRSDLMARLNKGEDVNTVIAAEFPRWNKADGAVLTGLVRRRAAEVALAKKTSHGTSKAFPTCT</sequence>
<dbReference type="HOGENOM" id="CLU_382262_0_0_1"/>
<dbReference type="Gene3D" id="1.10.530.40">
    <property type="match status" value="1"/>
</dbReference>
<dbReference type="GO" id="GO:0042742">
    <property type="term" value="P:defense response to bacterium"/>
    <property type="evidence" value="ECO:0007669"/>
    <property type="project" value="UniProtKB-KW"/>
</dbReference>
<dbReference type="Gene3D" id="2.30.30.40">
    <property type="entry name" value="SH3 Domains"/>
    <property type="match status" value="1"/>
</dbReference>
<keyword evidence="6" id="KW-0326">Glycosidase</keyword>
<dbReference type="InterPro" id="IPR034690">
    <property type="entry name" value="Endolysin_T4_type"/>
</dbReference>
<comment type="caution">
    <text evidence="9">The sequence shown here is derived from an EMBL/GenBank/DDBJ whole genome shotgun (WGS) entry which is preliminary data.</text>
</comment>
<keyword evidence="3" id="KW-0081">Bacteriolytic enzyme</keyword>
<keyword evidence="4 9" id="KW-0378">Hydrolase</keyword>
<dbReference type="VEuPathDB" id="FungiDB:A1Q1_07958"/>
<feature type="compositionally biased region" description="Polar residues" evidence="7">
    <location>
        <begin position="411"/>
        <end position="425"/>
    </location>
</feature>
<keyword evidence="2" id="KW-0929">Antimicrobial</keyword>
<dbReference type="GO" id="GO:0016998">
    <property type="term" value="P:cell wall macromolecule catabolic process"/>
    <property type="evidence" value="ECO:0007669"/>
    <property type="project" value="InterPro"/>
</dbReference>
<dbReference type="InterPro" id="IPR023347">
    <property type="entry name" value="Lysozyme_dom_sf"/>
</dbReference>
<dbReference type="CDD" id="cd00737">
    <property type="entry name" value="lyz_endolysin_autolysin"/>
    <property type="match status" value="1"/>
</dbReference>
<evidence type="ECO:0000256" key="5">
    <source>
        <dbReference type="ARBA" id="ARBA00023200"/>
    </source>
</evidence>
<dbReference type="PROSITE" id="PS51781">
    <property type="entry name" value="SH3B"/>
    <property type="match status" value="1"/>
</dbReference>
<evidence type="ECO:0000256" key="2">
    <source>
        <dbReference type="ARBA" id="ARBA00022529"/>
    </source>
</evidence>
<gene>
    <name evidence="9" type="ORF">A1Q1_07958</name>
</gene>
<keyword evidence="5" id="KW-1035">Host cytoplasm</keyword>
<organism evidence="9 10">
    <name type="scientific">Trichosporon asahii var. asahii (strain ATCC 90039 / CBS 2479 / JCM 2466 / KCTC 7840 / NBRC 103889/ NCYC 2677 / UAMH 7654)</name>
    <name type="common">Yeast</name>
    <dbReference type="NCBI Taxonomy" id="1186058"/>
    <lineage>
        <taxon>Eukaryota</taxon>
        <taxon>Fungi</taxon>
        <taxon>Dikarya</taxon>
        <taxon>Basidiomycota</taxon>
        <taxon>Agaricomycotina</taxon>
        <taxon>Tremellomycetes</taxon>
        <taxon>Trichosporonales</taxon>
        <taxon>Trichosporonaceae</taxon>
        <taxon>Trichosporon</taxon>
    </lineage>
</organism>
<evidence type="ECO:0000256" key="6">
    <source>
        <dbReference type="ARBA" id="ARBA00023295"/>
    </source>
</evidence>
<dbReference type="HAMAP" id="MF_04110">
    <property type="entry name" value="ENDOLYSIN_T4"/>
    <property type="match status" value="1"/>
</dbReference>
<dbReference type="InterPro" id="IPR033907">
    <property type="entry name" value="Endolysin_autolysin"/>
</dbReference>
<dbReference type="RefSeq" id="XP_014181619.1">
    <property type="nucleotide sequence ID" value="XM_014326144.1"/>
</dbReference>
<dbReference type="OrthoDB" id="5358886at2759"/>